<dbReference type="GO" id="GO:0004077">
    <property type="term" value="F:biotin--[biotin carboxyl-carrier protein] ligase activity"/>
    <property type="evidence" value="ECO:0007669"/>
    <property type="project" value="UniProtKB-UniRule"/>
</dbReference>
<dbReference type="GO" id="GO:0005737">
    <property type="term" value="C:cytoplasm"/>
    <property type="evidence" value="ECO:0007669"/>
    <property type="project" value="TreeGrafter"/>
</dbReference>
<evidence type="ECO:0000256" key="3">
    <source>
        <dbReference type="ARBA" id="ARBA00022840"/>
    </source>
</evidence>
<dbReference type="Pfam" id="PF03099">
    <property type="entry name" value="BPL_LplA_LipB"/>
    <property type="match status" value="1"/>
</dbReference>
<dbReference type="NCBIfam" id="TIGR00121">
    <property type="entry name" value="birA_ligase"/>
    <property type="match status" value="1"/>
</dbReference>
<name>A0A1G9V0M0_9FIRM</name>
<dbReference type="PANTHER" id="PTHR12835:SF5">
    <property type="entry name" value="BIOTIN--PROTEIN LIGASE"/>
    <property type="match status" value="1"/>
</dbReference>
<dbReference type="Proteomes" id="UP000214880">
    <property type="component" value="Unassembled WGS sequence"/>
</dbReference>
<feature type="binding site" evidence="5">
    <location>
        <begin position="90"/>
        <end position="92"/>
    </location>
    <ligand>
        <name>biotin</name>
        <dbReference type="ChEBI" id="CHEBI:57586"/>
    </ligand>
</feature>
<dbReference type="EMBL" id="FNHB01000006">
    <property type="protein sequence ID" value="SDM65811.1"/>
    <property type="molecule type" value="Genomic_DNA"/>
</dbReference>
<keyword evidence="5" id="KW-0804">Transcription</keyword>
<dbReference type="Pfam" id="PF08279">
    <property type="entry name" value="HTH_11"/>
    <property type="match status" value="1"/>
</dbReference>
<dbReference type="InterPro" id="IPR036388">
    <property type="entry name" value="WH-like_DNA-bd_sf"/>
</dbReference>
<dbReference type="GO" id="GO:0016740">
    <property type="term" value="F:transferase activity"/>
    <property type="evidence" value="ECO:0007669"/>
    <property type="project" value="UniProtKB-ARBA"/>
</dbReference>
<dbReference type="SUPFAM" id="SSF55681">
    <property type="entry name" value="Class II aaRS and biotin synthetases"/>
    <property type="match status" value="1"/>
</dbReference>
<evidence type="ECO:0000259" key="6">
    <source>
        <dbReference type="PROSITE" id="PS51733"/>
    </source>
</evidence>
<keyword evidence="8" id="KW-1185">Reference proteome</keyword>
<evidence type="ECO:0000256" key="1">
    <source>
        <dbReference type="ARBA" id="ARBA00022598"/>
    </source>
</evidence>
<keyword evidence="5" id="KW-0238">DNA-binding</keyword>
<proteinExistence type="inferred from homology"/>
<dbReference type="InterPro" id="IPR036390">
    <property type="entry name" value="WH_DNA-bd_sf"/>
</dbReference>
<dbReference type="SUPFAM" id="SSF46785">
    <property type="entry name" value="Winged helix' DNA-binding domain"/>
    <property type="match status" value="1"/>
</dbReference>
<dbReference type="OrthoDB" id="9807064at2"/>
<comment type="function">
    <text evidence="5">Acts both as a biotin--[acetyl-CoA-carboxylase] ligase and a repressor.</text>
</comment>
<dbReference type="RefSeq" id="WP_092073698.1">
    <property type="nucleotide sequence ID" value="NZ_FNHB01000006.1"/>
</dbReference>
<dbReference type="EC" id="6.3.4.15" evidence="5"/>
<dbReference type="InterPro" id="IPR004143">
    <property type="entry name" value="BPL_LPL_catalytic"/>
</dbReference>
<dbReference type="AlphaFoldDB" id="A0A1G9V0M0"/>
<feature type="DNA-binding region" description="H-T-H motif" evidence="5">
    <location>
        <begin position="19"/>
        <end position="38"/>
    </location>
</feature>
<keyword evidence="3 5" id="KW-0067">ATP-binding</keyword>
<feature type="domain" description="BPL/LPL catalytic" evidence="6">
    <location>
        <begin position="67"/>
        <end position="258"/>
    </location>
</feature>
<dbReference type="Gene3D" id="1.10.10.10">
    <property type="entry name" value="Winged helix-like DNA-binding domain superfamily/Winged helix DNA-binding domain"/>
    <property type="match status" value="1"/>
</dbReference>
<organism evidence="7 8">
    <name type="scientific">Dendrosporobacter quercicolus</name>
    <dbReference type="NCBI Taxonomy" id="146817"/>
    <lineage>
        <taxon>Bacteria</taxon>
        <taxon>Bacillati</taxon>
        <taxon>Bacillota</taxon>
        <taxon>Negativicutes</taxon>
        <taxon>Selenomonadales</taxon>
        <taxon>Sporomusaceae</taxon>
        <taxon>Dendrosporobacter</taxon>
    </lineage>
</organism>
<comment type="similarity">
    <text evidence="5">Belongs to the biotin--protein ligase family.</text>
</comment>
<dbReference type="InterPro" id="IPR008988">
    <property type="entry name" value="Transcriptional_repressor_C"/>
</dbReference>
<dbReference type="GO" id="GO:0003677">
    <property type="term" value="F:DNA binding"/>
    <property type="evidence" value="ECO:0007669"/>
    <property type="project" value="UniProtKB-UniRule"/>
</dbReference>
<gene>
    <name evidence="5" type="primary">birA</name>
    <name evidence="7" type="ORF">SAMN04488502_106132</name>
</gene>
<dbReference type="CDD" id="cd16442">
    <property type="entry name" value="BPL"/>
    <property type="match status" value="1"/>
</dbReference>
<dbReference type="InterPro" id="IPR004408">
    <property type="entry name" value="Biotin_CoA_COase_ligase"/>
</dbReference>
<feature type="binding site" evidence="5">
    <location>
        <position position="114"/>
    </location>
    <ligand>
        <name>biotin</name>
        <dbReference type="ChEBI" id="CHEBI:57586"/>
    </ligand>
</feature>
<keyword evidence="5" id="KW-0678">Repressor</keyword>
<keyword evidence="2 5" id="KW-0547">Nucleotide-binding</keyword>
<dbReference type="PANTHER" id="PTHR12835">
    <property type="entry name" value="BIOTIN PROTEIN LIGASE"/>
    <property type="match status" value="1"/>
</dbReference>
<dbReference type="GO" id="GO:0006355">
    <property type="term" value="P:regulation of DNA-templated transcription"/>
    <property type="evidence" value="ECO:0007669"/>
    <property type="project" value="UniProtKB-UniRule"/>
</dbReference>
<dbReference type="GO" id="GO:0009249">
    <property type="term" value="P:protein lipoylation"/>
    <property type="evidence" value="ECO:0007669"/>
    <property type="project" value="UniProtKB-ARBA"/>
</dbReference>
<feature type="binding site" evidence="5">
    <location>
        <begin position="118"/>
        <end position="120"/>
    </location>
    <ligand>
        <name>biotin</name>
        <dbReference type="ChEBI" id="CHEBI:57586"/>
    </ligand>
</feature>
<dbReference type="SUPFAM" id="SSF50037">
    <property type="entry name" value="C-terminal domain of transcriptional repressors"/>
    <property type="match status" value="1"/>
</dbReference>
<sequence length="330" mass="36475">MRSSILHLLRQHSGDYLSGEEIARQLAVSRTAVWKHMQELKQEGYAIDAHSRRGYRLRQVPDLLLPAEIRSAARTRRLGREIHYFTHIDSTNNEAKKLAFAGAAEGTLVVSEAQNSGRGRLSRGWFSPEQLGIWLSVVLRPPFSPQDAPKCTLLAAVAITRAIGSVCQVTCGIKWPNDILYEGRKLVGILTEMSAEMDAINHIIIGMGINVNMRSSDFPPDLRPIATSLAEITGQPVSRLKLLTAVLMELEELYQAAVTCGFTEVLNEWRKYSVTLGQTVDITGINRQYSGLAVDIDEDGALLVETATGIQKVLAGDVSLRPKKTETKRE</sequence>
<dbReference type="CDD" id="cd00090">
    <property type="entry name" value="HTH_ARSR"/>
    <property type="match status" value="1"/>
</dbReference>
<reference evidence="7 8" key="1">
    <citation type="submission" date="2016-10" db="EMBL/GenBank/DDBJ databases">
        <authorList>
            <person name="de Groot N.N."/>
        </authorList>
    </citation>
    <scope>NUCLEOTIDE SEQUENCE [LARGE SCALE GENOMIC DNA]</scope>
    <source>
        <strain evidence="7 8">DSM 1736</strain>
    </source>
</reference>
<dbReference type="InterPro" id="IPR030855">
    <property type="entry name" value="Bifunct_BirA"/>
</dbReference>
<keyword evidence="4 5" id="KW-0092">Biotin</keyword>
<dbReference type="Gene3D" id="3.30.930.10">
    <property type="entry name" value="Bira Bifunctional Protein, Domain 2"/>
    <property type="match status" value="1"/>
</dbReference>
<evidence type="ECO:0000313" key="7">
    <source>
        <dbReference type="EMBL" id="SDM65811.1"/>
    </source>
</evidence>
<dbReference type="STRING" id="146817.SAMN04488502_106132"/>
<protein>
    <recommendedName>
        <fullName evidence="5">Bifunctional ligase/repressor BirA</fullName>
    </recommendedName>
    <alternativeName>
        <fullName evidence="5">Biotin--[acetyl-CoA-carboxylase] ligase</fullName>
        <ecNumber evidence="5">6.3.4.15</ecNumber>
    </alternativeName>
    <alternativeName>
        <fullName evidence="5">Biotin--protein ligase</fullName>
    </alternativeName>
    <alternativeName>
        <fullName evidence="5">Biotin-[acetyl-CoA carboxylase] synthetase</fullName>
    </alternativeName>
</protein>
<keyword evidence="5" id="KW-0805">Transcription regulation</keyword>
<evidence type="ECO:0000256" key="2">
    <source>
        <dbReference type="ARBA" id="ARBA00022741"/>
    </source>
</evidence>
<evidence type="ECO:0000256" key="4">
    <source>
        <dbReference type="ARBA" id="ARBA00023267"/>
    </source>
</evidence>
<dbReference type="InterPro" id="IPR013196">
    <property type="entry name" value="HTH_11"/>
</dbReference>
<evidence type="ECO:0000256" key="5">
    <source>
        <dbReference type="HAMAP-Rule" id="MF_00978"/>
    </source>
</evidence>
<evidence type="ECO:0000313" key="8">
    <source>
        <dbReference type="Proteomes" id="UP000214880"/>
    </source>
</evidence>
<dbReference type="Gene3D" id="2.30.30.100">
    <property type="match status" value="1"/>
</dbReference>
<dbReference type="GO" id="GO:0005524">
    <property type="term" value="F:ATP binding"/>
    <property type="evidence" value="ECO:0007669"/>
    <property type="project" value="UniProtKB-UniRule"/>
</dbReference>
<dbReference type="InterPro" id="IPR045864">
    <property type="entry name" value="aa-tRNA-synth_II/BPL/LPL"/>
</dbReference>
<accession>A0A1G9V0M0</accession>
<dbReference type="PROSITE" id="PS51733">
    <property type="entry name" value="BPL_LPL_CATALYTIC"/>
    <property type="match status" value="1"/>
</dbReference>
<feature type="binding site" evidence="5">
    <location>
        <position position="185"/>
    </location>
    <ligand>
        <name>biotin</name>
        <dbReference type="ChEBI" id="CHEBI:57586"/>
    </ligand>
</feature>
<dbReference type="Pfam" id="PF02237">
    <property type="entry name" value="BPL_C"/>
    <property type="match status" value="1"/>
</dbReference>
<dbReference type="HAMAP" id="MF_00978">
    <property type="entry name" value="Bifunct_BirA"/>
    <property type="match status" value="1"/>
</dbReference>
<keyword evidence="1 5" id="KW-0436">Ligase</keyword>
<dbReference type="InterPro" id="IPR003142">
    <property type="entry name" value="BPL_C"/>
</dbReference>
<dbReference type="InterPro" id="IPR011991">
    <property type="entry name" value="ArsR-like_HTH"/>
</dbReference>
<comment type="catalytic activity">
    <reaction evidence="5">
        <text>biotin + L-lysyl-[protein] + ATP = N(6)-biotinyl-L-lysyl-[protein] + AMP + diphosphate + H(+)</text>
        <dbReference type="Rhea" id="RHEA:11756"/>
        <dbReference type="Rhea" id="RHEA-COMP:9752"/>
        <dbReference type="Rhea" id="RHEA-COMP:10505"/>
        <dbReference type="ChEBI" id="CHEBI:15378"/>
        <dbReference type="ChEBI" id="CHEBI:29969"/>
        <dbReference type="ChEBI" id="CHEBI:30616"/>
        <dbReference type="ChEBI" id="CHEBI:33019"/>
        <dbReference type="ChEBI" id="CHEBI:57586"/>
        <dbReference type="ChEBI" id="CHEBI:83144"/>
        <dbReference type="ChEBI" id="CHEBI:456215"/>
        <dbReference type="EC" id="6.3.4.15"/>
    </reaction>
</comment>